<dbReference type="InterPro" id="IPR053135">
    <property type="entry name" value="AKR2_Oxidoreductase"/>
</dbReference>
<dbReference type="EMBL" id="FNET01000009">
    <property type="protein sequence ID" value="SDL21951.1"/>
    <property type="molecule type" value="Genomic_DNA"/>
</dbReference>
<protein>
    <submittedName>
        <fullName evidence="2">Predicted oxidoreductase</fullName>
    </submittedName>
</protein>
<dbReference type="Proteomes" id="UP000199682">
    <property type="component" value="Unassembled WGS sequence"/>
</dbReference>
<accession>A0A1G9I9S1</accession>
<sequence>MFGRPMTLELGKLGFGTWAMGGPFSGPDGLPVGWGPADDGESVKALRRAVELGVTLFDTADVYGCGHAETVVRQALADVRDQVLIATKWGCGFDASSRRMTGNEGSVEYLRRAVEGSLRRLGTDRIDLYQLHVGDLGLEEAALLRDECEALVAAGKIRAYGWSTDDVERARFFCEGEHGIAAQADINLLFDNPAMYAGDFAVLCRRPLAMGLLARETFPELPADDVRVTNPSWLRFFVDGRPSPEYFAAREAVRDVLTSGGRTLVQGALAWFWARSPRLVPIPGVRTVAQVEENAGALEFGALTVDELAQVESVLRPQS</sequence>
<reference evidence="3" key="1">
    <citation type="submission" date="2016-10" db="EMBL/GenBank/DDBJ databases">
        <authorList>
            <person name="Varghese N."/>
            <person name="Submissions S."/>
        </authorList>
    </citation>
    <scope>NUCLEOTIDE SEQUENCE [LARGE SCALE GENOMIC DNA]</scope>
    <source>
        <strain evidence="3">DSM 44796</strain>
    </source>
</reference>
<feature type="domain" description="NADP-dependent oxidoreductase" evidence="1">
    <location>
        <begin position="12"/>
        <end position="315"/>
    </location>
</feature>
<evidence type="ECO:0000313" key="2">
    <source>
        <dbReference type="EMBL" id="SDL21951.1"/>
    </source>
</evidence>
<dbReference type="CDD" id="cd19086">
    <property type="entry name" value="AKR_AKR11C1"/>
    <property type="match status" value="1"/>
</dbReference>
<organism evidence="2 3">
    <name type="scientific">Lentzea albidocapillata subsp. violacea</name>
    <dbReference type="NCBI Taxonomy" id="128104"/>
    <lineage>
        <taxon>Bacteria</taxon>
        <taxon>Bacillati</taxon>
        <taxon>Actinomycetota</taxon>
        <taxon>Actinomycetes</taxon>
        <taxon>Pseudonocardiales</taxon>
        <taxon>Pseudonocardiaceae</taxon>
        <taxon>Lentzea</taxon>
    </lineage>
</organism>
<dbReference type="PANTHER" id="PTHR43312">
    <property type="entry name" value="D-THREO-ALDOSE 1-DEHYDROGENASE"/>
    <property type="match status" value="1"/>
</dbReference>
<gene>
    <name evidence="2" type="ORF">SAMN04488074_109307</name>
</gene>
<proteinExistence type="predicted"/>
<dbReference type="Gene3D" id="3.20.20.100">
    <property type="entry name" value="NADP-dependent oxidoreductase domain"/>
    <property type="match status" value="1"/>
</dbReference>
<dbReference type="InterPro" id="IPR023210">
    <property type="entry name" value="NADP_OxRdtase_dom"/>
</dbReference>
<evidence type="ECO:0000259" key="1">
    <source>
        <dbReference type="Pfam" id="PF00248"/>
    </source>
</evidence>
<dbReference type="AlphaFoldDB" id="A0A1G9I9S1"/>
<dbReference type="PANTHER" id="PTHR43312:SF1">
    <property type="entry name" value="NADP-DEPENDENT OXIDOREDUCTASE DOMAIN-CONTAINING PROTEIN"/>
    <property type="match status" value="1"/>
</dbReference>
<name>A0A1G9I9S1_9PSEU</name>
<dbReference type="Pfam" id="PF00248">
    <property type="entry name" value="Aldo_ket_red"/>
    <property type="match status" value="1"/>
</dbReference>
<dbReference type="InterPro" id="IPR036812">
    <property type="entry name" value="NAD(P)_OxRdtase_dom_sf"/>
</dbReference>
<evidence type="ECO:0000313" key="3">
    <source>
        <dbReference type="Proteomes" id="UP000199682"/>
    </source>
</evidence>
<dbReference type="SUPFAM" id="SSF51430">
    <property type="entry name" value="NAD(P)-linked oxidoreductase"/>
    <property type="match status" value="1"/>
</dbReference>